<protein>
    <recommendedName>
        <fullName evidence="9">AP2/ERF domain-containing protein</fullName>
    </recommendedName>
</protein>
<evidence type="ECO:0000259" key="9">
    <source>
        <dbReference type="PROSITE" id="PS51032"/>
    </source>
</evidence>
<gene>
    <name evidence="10" type="ORF">SEVIR_3G371400v2</name>
</gene>
<dbReference type="InterPro" id="IPR016177">
    <property type="entry name" value="DNA-bd_dom_sf"/>
</dbReference>
<organism evidence="10 11">
    <name type="scientific">Setaria viridis</name>
    <name type="common">Green bristlegrass</name>
    <name type="synonym">Setaria italica subsp. viridis</name>
    <dbReference type="NCBI Taxonomy" id="4556"/>
    <lineage>
        <taxon>Eukaryota</taxon>
        <taxon>Viridiplantae</taxon>
        <taxon>Streptophyta</taxon>
        <taxon>Embryophyta</taxon>
        <taxon>Tracheophyta</taxon>
        <taxon>Spermatophyta</taxon>
        <taxon>Magnoliopsida</taxon>
        <taxon>Liliopsida</taxon>
        <taxon>Poales</taxon>
        <taxon>Poaceae</taxon>
        <taxon>PACMAD clade</taxon>
        <taxon>Panicoideae</taxon>
        <taxon>Panicodae</taxon>
        <taxon>Paniceae</taxon>
        <taxon>Cenchrinae</taxon>
        <taxon>Setaria</taxon>
    </lineage>
</organism>
<dbReference type="FunFam" id="3.30.730.10:FF:000001">
    <property type="entry name" value="Ethylene-responsive transcription factor 2"/>
    <property type="match status" value="1"/>
</dbReference>
<dbReference type="InterPro" id="IPR001471">
    <property type="entry name" value="AP2/ERF_dom"/>
</dbReference>
<evidence type="ECO:0000256" key="5">
    <source>
        <dbReference type="ARBA" id="ARBA00023163"/>
    </source>
</evidence>
<dbReference type="GO" id="GO:0003677">
    <property type="term" value="F:DNA binding"/>
    <property type="evidence" value="ECO:0007669"/>
    <property type="project" value="UniProtKB-KW"/>
</dbReference>
<dbReference type="PANTHER" id="PTHR31985:SF130">
    <property type="entry name" value="ETHYLENE-RESPONSIVE TRANSCRIPTION FACTOR ERF034"/>
    <property type="match status" value="1"/>
</dbReference>
<dbReference type="Pfam" id="PF00847">
    <property type="entry name" value="AP2"/>
    <property type="match status" value="1"/>
</dbReference>
<evidence type="ECO:0000256" key="2">
    <source>
        <dbReference type="ARBA" id="ARBA00023015"/>
    </source>
</evidence>
<evidence type="ECO:0000256" key="3">
    <source>
        <dbReference type="ARBA" id="ARBA00023125"/>
    </source>
</evidence>
<evidence type="ECO:0000256" key="4">
    <source>
        <dbReference type="ARBA" id="ARBA00023159"/>
    </source>
</evidence>
<dbReference type="GO" id="GO:0003700">
    <property type="term" value="F:DNA-binding transcription factor activity"/>
    <property type="evidence" value="ECO:0007669"/>
    <property type="project" value="InterPro"/>
</dbReference>
<feature type="region of interest" description="Disordered" evidence="8">
    <location>
        <begin position="1"/>
        <end position="98"/>
    </location>
</feature>
<dbReference type="Proteomes" id="UP000298652">
    <property type="component" value="Chromosome 3"/>
</dbReference>
<dbReference type="PANTHER" id="PTHR31985">
    <property type="entry name" value="ETHYLENE-RESPONSIVE TRANSCRIPTION FACTOR ERF042-RELATED"/>
    <property type="match status" value="1"/>
</dbReference>
<dbReference type="EMBL" id="CM016554">
    <property type="protein sequence ID" value="TKW29068.1"/>
    <property type="molecule type" value="Genomic_DNA"/>
</dbReference>
<proteinExistence type="inferred from homology"/>
<evidence type="ECO:0000313" key="10">
    <source>
        <dbReference type="EMBL" id="TKW29068.1"/>
    </source>
</evidence>
<dbReference type="InterPro" id="IPR051032">
    <property type="entry name" value="AP2/ERF_TF_ERF_subfamily"/>
</dbReference>
<dbReference type="Gene3D" id="3.30.730.10">
    <property type="entry name" value="AP2/ERF domain"/>
    <property type="match status" value="1"/>
</dbReference>
<evidence type="ECO:0000256" key="8">
    <source>
        <dbReference type="SAM" id="MobiDB-lite"/>
    </source>
</evidence>
<keyword evidence="4" id="KW-0010">Activator</keyword>
<keyword evidence="6" id="KW-0539">Nucleus</keyword>
<feature type="compositionally biased region" description="Low complexity" evidence="8">
    <location>
        <begin position="199"/>
        <end position="225"/>
    </location>
</feature>
<feature type="region of interest" description="Disordered" evidence="8">
    <location>
        <begin position="199"/>
        <end position="231"/>
    </location>
</feature>
<evidence type="ECO:0000256" key="6">
    <source>
        <dbReference type="ARBA" id="ARBA00023242"/>
    </source>
</evidence>
<dbReference type="AlphaFoldDB" id="A0A4U6VHR8"/>
<comment type="subcellular location">
    <subcellularLocation>
        <location evidence="1">Nucleus</location>
    </subcellularLocation>
</comment>
<feature type="domain" description="AP2/ERF" evidence="9">
    <location>
        <begin position="97"/>
        <end position="154"/>
    </location>
</feature>
<dbReference type="PROSITE" id="PS51032">
    <property type="entry name" value="AP2_ERF"/>
    <property type="match status" value="1"/>
</dbReference>
<keyword evidence="2" id="KW-0805">Transcription regulation</keyword>
<keyword evidence="3" id="KW-0238">DNA-binding</keyword>
<evidence type="ECO:0000313" key="11">
    <source>
        <dbReference type="Proteomes" id="UP000298652"/>
    </source>
</evidence>
<dbReference type="SMART" id="SM00380">
    <property type="entry name" value="AP2"/>
    <property type="match status" value="1"/>
</dbReference>
<sequence length="292" mass="30588">MDADGLHATTTMSSSSSITSTQRQSKKKPKPKHVKSHKAAAAAAGDHCQAREREATDGAMMCAEDEERNSGGASSGEHAASASCRSRKRGAAGRHPSYRGVRRRKWGVWVSEIREPRKASRIWLGTFPTAEMAARAHDVAALAVRGRAARLNFPQLAHQLPRPASASPADIQAAAAMAAVAGGVDAAALVGECEDDVVSPSAAETSSPPSSSSSSSCAAAGPPAGSRDDDDNAMTAALFDLPDDLLLDLRDGLWSSEYFWAAAPVAAGLEYHDGEEDVHGLYSEPLLWAADQ</sequence>
<dbReference type="Gramene" id="TKW29068">
    <property type="protein sequence ID" value="TKW29068"/>
    <property type="gene ID" value="SEVIR_3G371400v2"/>
</dbReference>
<dbReference type="GO" id="GO:0005634">
    <property type="term" value="C:nucleus"/>
    <property type="evidence" value="ECO:0007669"/>
    <property type="project" value="UniProtKB-SubCell"/>
</dbReference>
<comment type="similarity">
    <text evidence="7">Belongs to the AP2/ERF transcription factor family. ERF subfamily.</text>
</comment>
<feature type="compositionally biased region" description="Low complexity" evidence="8">
    <location>
        <begin position="9"/>
        <end position="21"/>
    </location>
</feature>
<reference evidence="10" key="1">
    <citation type="submission" date="2019-03" db="EMBL/GenBank/DDBJ databases">
        <title>WGS assembly of Setaria viridis.</title>
        <authorList>
            <person name="Huang P."/>
            <person name="Jenkins J."/>
            <person name="Grimwood J."/>
            <person name="Barry K."/>
            <person name="Healey A."/>
            <person name="Mamidi S."/>
            <person name="Sreedasyam A."/>
            <person name="Shu S."/>
            <person name="Feldman M."/>
            <person name="Wu J."/>
            <person name="Yu Y."/>
            <person name="Chen C."/>
            <person name="Johnson J."/>
            <person name="Rokhsar D."/>
            <person name="Baxter I."/>
            <person name="Schmutz J."/>
            <person name="Brutnell T."/>
            <person name="Kellogg E."/>
        </authorList>
    </citation>
    <scope>NUCLEOTIDE SEQUENCE [LARGE SCALE GENOMIC DNA]</scope>
</reference>
<feature type="compositionally biased region" description="Basic residues" evidence="8">
    <location>
        <begin position="24"/>
        <end position="38"/>
    </location>
</feature>
<feature type="compositionally biased region" description="Basic residues" evidence="8">
    <location>
        <begin position="85"/>
        <end position="98"/>
    </location>
</feature>
<dbReference type="CDD" id="cd00018">
    <property type="entry name" value="AP2"/>
    <property type="match status" value="1"/>
</dbReference>
<accession>A0A4U6VHR8</accession>
<dbReference type="SUPFAM" id="SSF54171">
    <property type="entry name" value="DNA-binding domain"/>
    <property type="match status" value="1"/>
</dbReference>
<name>A0A4U6VHR8_SETVI</name>
<keyword evidence="5" id="KW-0804">Transcription</keyword>
<dbReference type="PRINTS" id="PR00367">
    <property type="entry name" value="ETHRSPELEMNT"/>
</dbReference>
<feature type="compositionally biased region" description="Low complexity" evidence="8">
    <location>
        <begin position="70"/>
        <end position="83"/>
    </location>
</feature>
<dbReference type="OMA" id="MMCAEDE"/>
<evidence type="ECO:0000256" key="7">
    <source>
        <dbReference type="ARBA" id="ARBA00024343"/>
    </source>
</evidence>
<keyword evidence="11" id="KW-1185">Reference proteome</keyword>
<evidence type="ECO:0000256" key="1">
    <source>
        <dbReference type="ARBA" id="ARBA00004123"/>
    </source>
</evidence>
<dbReference type="InterPro" id="IPR036955">
    <property type="entry name" value="AP2/ERF_dom_sf"/>
</dbReference>